<dbReference type="Gene3D" id="1.25.40.10">
    <property type="entry name" value="Tetratricopeptide repeat domain"/>
    <property type="match status" value="2"/>
</dbReference>
<feature type="region of interest" description="Disordered" evidence="2">
    <location>
        <begin position="1"/>
        <end position="29"/>
    </location>
</feature>
<dbReference type="InterPro" id="IPR011990">
    <property type="entry name" value="TPR-like_helical_dom_sf"/>
</dbReference>
<evidence type="ECO:0000313" key="4">
    <source>
        <dbReference type="Proteomes" id="UP000799302"/>
    </source>
</evidence>
<protein>
    <recommendedName>
        <fullName evidence="5">TPR domain-containing protein</fullName>
    </recommendedName>
</protein>
<feature type="region of interest" description="Disordered" evidence="2">
    <location>
        <begin position="369"/>
        <end position="408"/>
    </location>
</feature>
<proteinExistence type="predicted"/>
<evidence type="ECO:0000313" key="3">
    <source>
        <dbReference type="EMBL" id="KAF2667731.1"/>
    </source>
</evidence>
<evidence type="ECO:0000256" key="2">
    <source>
        <dbReference type="SAM" id="MobiDB-lite"/>
    </source>
</evidence>
<organism evidence="3 4">
    <name type="scientific">Microthyrium microscopicum</name>
    <dbReference type="NCBI Taxonomy" id="703497"/>
    <lineage>
        <taxon>Eukaryota</taxon>
        <taxon>Fungi</taxon>
        <taxon>Dikarya</taxon>
        <taxon>Ascomycota</taxon>
        <taxon>Pezizomycotina</taxon>
        <taxon>Dothideomycetes</taxon>
        <taxon>Dothideomycetes incertae sedis</taxon>
        <taxon>Microthyriales</taxon>
        <taxon>Microthyriaceae</taxon>
        <taxon>Microthyrium</taxon>
    </lineage>
</organism>
<dbReference type="OrthoDB" id="1914839at2759"/>
<dbReference type="EMBL" id="MU004237">
    <property type="protein sequence ID" value="KAF2667731.1"/>
    <property type="molecule type" value="Genomic_DNA"/>
</dbReference>
<dbReference type="PROSITE" id="PS50005">
    <property type="entry name" value="TPR"/>
    <property type="match status" value="1"/>
</dbReference>
<dbReference type="Pfam" id="PF13181">
    <property type="entry name" value="TPR_8"/>
    <property type="match status" value="1"/>
</dbReference>
<reference evidence="3" key="1">
    <citation type="journal article" date="2020" name="Stud. Mycol.">
        <title>101 Dothideomycetes genomes: a test case for predicting lifestyles and emergence of pathogens.</title>
        <authorList>
            <person name="Haridas S."/>
            <person name="Albert R."/>
            <person name="Binder M."/>
            <person name="Bloem J."/>
            <person name="Labutti K."/>
            <person name="Salamov A."/>
            <person name="Andreopoulos B."/>
            <person name="Baker S."/>
            <person name="Barry K."/>
            <person name="Bills G."/>
            <person name="Bluhm B."/>
            <person name="Cannon C."/>
            <person name="Castanera R."/>
            <person name="Culley D."/>
            <person name="Daum C."/>
            <person name="Ezra D."/>
            <person name="Gonzalez J."/>
            <person name="Henrissat B."/>
            <person name="Kuo A."/>
            <person name="Liang C."/>
            <person name="Lipzen A."/>
            <person name="Lutzoni F."/>
            <person name="Magnuson J."/>
            <person name="Mondo S."/>
            <person name="Nolan M."/>
            <person name="Ohm R."/>
            <person name="Pangilinan J."/>
            <person name="Park H.-J."/>
            <person name="Ramirez L."/>
            <person name="Alfaro M."/>
            <person name="Sun H."/>
            <person name="Tritt A."/>
            <person name="Yoshinaga Y."/>
            <person name="Zwiers L.-H."/>
            <person name="Turgeon B."/>
            <person name="Goodwin S."/>
            <person name="Spatafora J."/>
            <person name="Crous P."/>
            <person name="Grigoriev I."/>
        </authorList>
    </citation>
    <scope>NUCLEOTIDE SEQUENCE</scope>
    <source>
        <strain evidence="3">CBS 115976</strain>
    </source>
</reference>
<dbReference type="AlphaFoldDB" id="A0A6A6U804"/>
<dbReference type="Proteomes" id="UP000799302">
    <property type="component" value="Unassembled WGS sequence"/>
</dbReference>
<keyword evidence="1" id="KW-0802">TPR repeat</keyword>
<feature type="repeat" description="TPR" evidence="1">
    <location>
        <begin position="75"/>
        <end position="108"/>
    </location>
</feature>
<name>A0A6A6U804_9PEZI</name>
<gene>
    <name evidence="3" type="ORF">BT63DRAFT_299408</name>
</gene>
<sequence length="408" mass="45321">MGKTRPPERSKLAKKQKKQTADAKRKAAQAPSQLLAQAAIHLQQSDVESALQLATSALQQLKKTLKTEQDVFNCLPALSLLGEINVELGDIDAARDYFGQAAQIDEDGDLPEQAGGGADKFLWLAQLSEEGGKDSVMWFEKGAAVLRRQITAAIEEGMDQDTQALLLEEKKSKLSNALCAIAEVYMTDLSWDDKTAEEVCDRVVKEALEISPNNPEILQTVASVRISQLKVDEAKAYLQKSLDLWMDLPEDSPQVPDFPVRISLARLLMEAEMEEQALEVVERLIQEDDHSVEAWYLGGWCLHLLAEKQKPAANGASNGKAAVNTTEQQELQKRARRWLLRCLKIFETLEYEDEKLQEHAEELIASLNEVLGEPDENELDVDSGAEDEWEGIDTSDEESGSGDEEMEG</sequence>
<keyword evidence="4" id="KW-1185">Reference proteome</keyword>
<feature type="compositionally biased region" description="Basic and acidic residues" evidence="2">
    <location>
        <begin position="1"/>
        <end position="11"/>
    </location>
</feature>
<evidence type="ECO:0000256" key="1">
    <source>
        <dbReference type="PROSITE-ProRule" id="PRU00339"/>
    </source>
</evidence>
<accession>A0A6A6U804</accession>
<evidence type="ECO:0008006" key="5">
    <source>
        <dbReference type="Google" id="ProtNLM"/>
    </source>
</evidence>
<dbReference type="InterPro" id="IPR019734">
    <property type="entry name" value="TPR_rpt"/>
</dbReference>
<feature type="compositionally biased region" description="Acidic residues" evidence="2">
    <location>
        <begin position="372"/>
        <end position="408"/>
    </location>
</feature>
<dbReference type="CDD" id="cd24142">
    <property type="entry name" value="ACL4-like"/>
    <property type="match status" value="1"/>
</dbReference>
<dbReference type="SUPFAM" id="SSF48452">
    <property type="entry name" value="TPR-like"/>
    <property type="match status" value="2"/>
</dbReference>